<accession>A0A9D5DGA0</accession>
<dbReference type="Proteomes" id="UP001085076">
    <property type="component" value="Miscellaneous, Linkage group lg01"/>
</dbReference>
<keyword evidence="2" id="KW-1185">Reference proteome</keyword>
<reference evidence="1" key="1">
    <citation type="submission" date="2021-03" db="EMBL/GenBank/DDBJ databases">
        <authorList>
            <person name="Li Z."/>
            <person name="Yang C."/>
        </authorList>
    </citation>
    <scope>NUCLEOTIDE SEQUENCE</scope>
    <source>
        <strain evidence="1">Dzin_1.0</strain>
        <tissue evidence="1">Leaf</tissue>
    </source>
</reference>
<proteinExistence type="predicted"/>
<dbReference type="AlphaFoldDB" id="A0A9D5DGA0"/>
<evidence type="ECO:0000313" key="1">
    <source>
        <dbReference type="EMBL" id="KAJ0989167.1"/>
    </source>
</evidence>
<dbReference type="EMBL" id="JAGGNH010000001">
    <property type="protein sequence ID" value="KAJ0989167.1"/>
    <property type="molecule type" value="Genomic_DNA"/>
</dbReference>
<organism evidence="1 2">
    <name type="scientific">Dioscorea zingiberensis</name>
    <dbReference type="NCBI Taxonomy" id="325984"/>
    <lineage>
        <taxon>Eukaryota</taxon>
        <taxon>Viridiplantae</taxon>
        <taxon>Streptophyta</taxon>
        <taxon>Embryophyta</taxon>
        <taxon>Tracheophyta</taxon>
        <taxon>Spermatophyta</taxon>
        <taxon>Magnoliopsida</taxon>
        <taxon>Liliopsida</taxon>
        <taxon>Dioscoreales</taxon>
        <taxon>Dioscoreaceae</taxon>
        <taxon>Dioscorea</taxon>
    </lineage>
</organism>
<evidence type="ECO:0000313" key="2">
    <source>
        <dbReference type="Proteomes" id="UP001085076"/>
    </source>
</evidence>
<name>A0A9D5DGA0_9LILI</name>
<reference evidence="1" key="2">
    <citation type="journal article" date="2022" name="Hortic Res">
        <title>The genome of Dioscorea zingiberensis sheds light on the biosynthesis, origin and evolution of the medicinally important diosgenin saponins.</title>
        <authorList>
            <person name="Li Y."/>
            <person name="Tan C."/>
            <person name="Li Z."/>
            <person name="Guo J."/>
            <person name="Li S."/>
            <person name="Chen X."/>
            <person name="Wang C."/>
            <person name="Dai X."/>
            <person name="Yang H."/>
            <person name="Song W."/>
            <person name="Hou L."/>
            <person name="Xu J."/>
            <person name="Tong Z."/>
            <person name="Xu A."/>
            <person name="Yuan X."/>
            <person name="Wang W."/>
            <person name="Yang Q."/>
            <person name="Chen L."/>
            <person name="Sun Z."/>
            <person name="Wang K."/>
            <person name="Pan B."/>
            <person name="Chen J."/>
            <person name="Bao Y."/>
            <person name="Liu F."/>
            <person name="Qi X."/>
            <person name="Gang D.R."/>
            <person name="Wen J."/>
            <person name="Li J."/>
        </authorList>
    </citation>
    <scope>NUCLEOTIDE SEQUENCE</scope>
    <source>
        <strain evidence="1">Dzin_1.0</strain>
    </source>
</reference>
<dbReference type="OrthoDB" id="768391at2759"/>
<comment type="caution">
    <text evidence="1">The sequence shown here is derived from an EMBL/GenBank/DDBJ whole genome shotgun (WGS) entry which is preliminary data.</text>
</comment>
<protein>
    <submittedName>
        <fullName evidence="1">Uncharacterized protein</fullName>
    </submittedName>
</protein>
<gene>
    <name evidence="1" type="ORF">J5N97_007523</name>
</gene>
<sequence length="100" mass="11954">MKRGREGSSEPKAQRNCREEKRECLEMECSDDQEQEQAWEYIGWWWGVEDEMLLGWFPFENEDFVFHDGGGGEVASLWDQCFDIWHLHHIHQIPHSDNNS</sequence>